<sequence>MTKIILIRELTRVFPHEDVLIEGKCLHKGIFPHERCPYRVRTACIRVSFRMKDALMVILVKKHELLDLFKDK</sequence>
<organism evidence="1 2">
    <name type="scientific">Mesobacillus subterraneus</name>
    <dbReference type="NCBI Taxonomy" id="285983"/>
    <lineage>
        <taxon>Bacteria</taxon>
        <taxon>Bacillati</taxon>
        <taxon>Bacillota</taxon>
        <taxon>Bacilli</taxon>
        <taxon>Bacillales</taxon>
        <taxon>Bacillaceae</taxon>
        <taxon>Mesobacillus</taxon>
    </lineage>
</organism>
<comment type="caution">
    <text evidence="1">The sequence shown here is derived from an EMBL/GenBank/DDBJ whole genome shotgun (WGS) entry which is preliminary data.</text>
</comment>
<dbReference type="AlphaFoldDB" id="A0A0D6ZDA4"/>
<evidence type="ECO:0000313" key="2">
    <source>
        <dbReference type="Proteomes" id="UP000032512"/>
    </source>
</evidence>
<reference evidence="1 2" key="1">
    <citation type="submission" date="2015-01" db="EMBL/GenBank/DDBJ databases">
        <title>Draft genome sequences of the supercritical CO2 tolerant bacteria Bacillus subterraneus MITOT1 and Bacillus cereus MIT0214.</title>
        <authorList>
            <person name="Peet K.C."/>
            <person name="Thompson J.R."/>
        </authorList>
    </citation>
    <scope>NUCLEOTIDE SEQUENCE [LARGE SCALE GENOMIC DNA]</scope>
    <source>
        <strain evidence="1 2">MITOT1</strain>
    </source>
</reference>
<keyword evidence="2" id="KW-1185">Reference proteome</keyword>
<name>A0A0D6ZDA4_9BACI</name>
<dbReference type="PATRIC" id="fig|285983.3.peg.2816"/>
<proteinExistence type="predicted"/>
<gene>
    <name evidence="1" type="ORF">UB32_03850</name>
</gene>
<protein>
    <submittedName>
        <fullName evidence="1">Uncharacterized protein</fullName>
    </submittedName>
</protein>
<evidence type="ECO:0000313" key="1">
    <source>
        <dbReference type="EMBL" id="KIY23245.1"/>
    </source>
</evidence>
<dbReference type="Proteomes" id="UP000032512">
    <property type="component" value="Unassembled WGS sequence"/>
</dbReference>
<accession>A0A0D6ZDA4</accession>
<dbReference type="EMBL" id="JXIQ01000021">
    <property type="protein sequence ID" value="KIY23245.1"/>
    <property type="molecule type" value="Genomic_DNA"/>
</dbReference>